<sequence length="251" mass="27179">MVRSTLLGFAGDGAALALAVRSIEKARALIPELERAGAPVVHLLAFDAAVDEAPEAMIEAAESALGGLDAVLVAHGSLVDQIDLETDLALQERSIRVNGTSAVRVLIAAARHFETQGFGTLAGITSGAGERGRRSTYGYGMGKGMMTACLSGLRARLQVKGIPVLTIFPCFVDTPMTAPLPKKMRWITPRDAGEKIHRAMKRGQDTLYVPGWWRFALFAARNTPEWIWKRMRAEEKLAAGLRAKRDSTPRD</sequence>
<evidence type="ECO:0000313" key="4">
    <source>
        <dbReference type="Proteomes" id="UP000320390"/>
    </source>
</evidence>
<protein>
    <submittedName>
        <fullName evidence="3">Short chain dehydrogenase</fullName>
    </submittedName>
</protein>
<name>A0A518EZW4_9BACT</name>
<dbReference type="Pfam" id="PF00106">
    <property type="entry name" value="adh_short"/>
    <property type="match status" value="1"/>
</dbReference>
<evidence type="ECO:0000256" key="1">
    <source>
        <dbReference type="ARBA" id="ARBA00006484"/>
    </source>
</evidence>
<dbReference type="InterPro" id="IPR036291">
    <property type="entry name" value="NAD(P)-bd_dom_sf"/>
</dbReference>
<dbReference type="EMBL" id="CP036434">
    <property type="protein sequence ID" value="QDV09630.1"/>
    <property type="molecule type" value="Genomic_DNA"/>
</dbReference>
<dbReference type="PANTHER" id="PTHR43669:SF6">
    <property type="entry name" value="DECAPRENYLPHOSPHORYL-2-KETO-BETA-D-ERYTHRO-PENTOSE REDUCTASE"/>
    <property type="match status" value="1"/>
</dbReference>
<comment type="similarity">
    <text evidence="1">Belongs to the short-chain dehydrogenases/reductases (SDR) family.</text>
</comment>
<accession>A0A518EZW4</accession>
<dbReference type="PANTHER" id="PTHR43669">
    <property type="entry name" value="5-KETO-D-GLUCONATE 5-REDUCTASE"/>
    <property type="match status" value="1"/>
</dbReference>
<organism evidence="3 4">
    <name type="scientific">Saltatorellus ferox</name>
    <dbReference type="NCBI Taxonomy" id="2528018"/>
    <lineage>
        <taxon>Bacteria</taxon>
        <taxon>Pseudomonadati</taxon>
        <taxon>Planctomycetota</taxon>
        <taxon>Planctomycetia</taxon>
        <taxon>Planctomycetia incertae sedis</taxon>
        <taxon>Saltatorellus</taxon>
    </lineage>
</organism>
<proteinExistence type="inferred from homology"/>
<dbReference type="Proteomes" id="UP000320390">
    <property type="component" value="Chromosome"/>
</dbReference>
<dbReference type="InterPro" id="IPR002347">
    <property type="entry name" value="SDR_fam"/>
</dbReference>
<keyword evidence="2" id="KW-0560">Oxidoreductase</keyword>
<reference evidence="3 4" key="1">
    <citation type="submission" date="2019-02" db="EMBL/GenBank/DDBJ databases">
        <title>Deep-cultivation of Planctomycetes and their phenomic and genomic characterization uncovers novel biology.</title>
        <authorList>
            <person name="Wiegand S."/>
            <person name="Jogler M."/>
            <person name="Boedeker C."/>
            <person name="Pinto D."/>
            <person name="Vollmers J."/>
            <person name="Rivas-Marin E."/>
            <person name="Kohn T."/>
            <person name="Peeters S.H."/>
            <person name="Heuer A."/>
            <person name="Rast P."/>
            <person name="Oberbeckmann S."/>
            <person name="Bunk B."/>
            <person name="Jeske O."/>
            <person name="Meyerdierks A."/>
            <person name="Storesund J.E."/>
            <person name="Kallscheuer N."/>
            <person name="Luecker S."/>
            <person name="Lage O.M."/>
            <person name="Pohl T."/>
            <person name="Merkel B.J."/>
            <person name="Hornburger P."/>
            <person name="Mueller R.-W."/>
            <person name="Bruemmer F."/>
            <person name="Labrenz M."/>
            <person name="Spormann A.M."/>
            <person name="Op den Camp H."/>
            <person name="Overmann J."/>
            <person name="Amann R."/>
            <person name="Jetten M.S.M."/>
            <person name="Mascher T."/>
            <person name="Medema M.H."/>
            <person name="Devos D.P."/>
            <person name="Kaster A.-K."/>
            <person name="Ovreas L."/>
            <person name="Rohde M."/>
            <person name="Galperin M.Y."/>
            <person name="Jogler C."/>
        </authorList>
    </citation>
    <scope>NUCLEOTIDE SEQUENCE [LARGE SCALE GENOMIC DNA]</scope>
    <source>
        <strain evidence="3 4">Poly30</strain>
    </source>
</reference>
<dbReference type="Gene3D" id="3.40.50.720">
    <property type="entry name" value="NAD(P)-binding Rossmann-like Domain"/>
    <property type="match status" value="1"/>
</dbReference>
<dbReference type="GO" id="GO:0016491">
    <property type="term" value="F:oxidoreductase activity"/>
    <property type="evidence" value="ECO:0007669"/>
    <property type="project" value="UniProtKB-KW"/>
</dbReference>
<evidence type="ECO:0000313" key="3">
    <source>
        <dbReference type="EMBL" id="QDV09630.1"/>
    </source>
</evidence>
<keyword evidence="4" id="KW-1185">Reference proteome</keyword>
<gene>
    <name evidence="3" type="ORF">Poly30_51880</name>
</gene>
<dbReference type="AlphaFoldDB" id="A0A518EZW4"/>
<evidence type="ECO:0000256" key="2">
    <source>
        <dbReference type="ARBA" id="ARBA00023002"/>
    </source>
</evidence>
<dbReference type="SUPFAM" id="SSF51735">
    <property type="entry name" value="NAD(P)-binding Rossmann-fold domains"/>
    <property type="match status" value="1"/>
</dbReference>